<dbReference type="Proteomes" id="UP001180531">
    <property type="component" value="Unassembled WGS sequence"/>
</dbReference>
<feature type="compositionally biased region" description="Pro residues" evidence="1">
    <location>
        <begin position="168"/>
        <end position="179"/>
    </location>
</feature>
<evidence type="ECO:0000256" key="1">
    <source>
        <dbReference type="SAM" id="MobiDB-lite"/>
    </source>
</evidence>
<protein>
    <recommendedName>
        <fullName evidence="5">Lipoprotein</fullName>
    </recommendedName>
</protein>
<organism evidence="3 4">
    <name type="scientific">Streptomyces hesseae</name>
    <dbReference type="NCBI Taxonomy" id="3075519"/>
    <lineage>
        <taxon>Bacteria</taxon>
        <taxon>Bacillati</taxon>
        <taxon>Actinomycetota</taxon>
        <taxon>Actinomycetes</taxon>
        <taxon>Kitasatosporales</taxon>
        <taxon>Streptomycetaceae</taxon>
        <taxon>Streptomyces</taxon>
    </lineage>
</organism>
<name>A0ABU2SRG1_9ACTN</name>
<proteinExistence type="predicted"/>
<keyword evidence="2" id="KW-1133">Transmembrane helix</keyword>
<gene>
    <name evidence="3" type="ORF">RM609_21240</name>
</gene>
<comment type="caution">
    <text evidence="3">The sequence shown here is derived from an EMBL/GenBank/DDBJ whole genome shotgun (WGS) entry which is preliminary data.</text>
</comment>
<keyword evidence="4" id="KW-1185">Reference proteome</keyword>
<feature type="transmembrane region" description="Helical" evidence="2">
    <location>
        <begin position="21"/>
        <end position="38"/>
    </location>
</feature>
<dbReference type="EMBL" id="JAVRFI010000014">
    <property type="protein sequence ID" value="MDT0451587.1"/>
    <property type="molecule type" value="Genomic_DNA"/>
</dbReference>
<sequence length="195" mass="19727">MGASRRIRSIRLSRARYGPRYGPVAVVLTGAAVVALSGCDPVAGLDATTVAVTTQRQASRALDGEGVHAAWLSCQGKAEDGGKDPGTGSALPVTVVGVDCEGRTDTGRKIIVFGRVTGMTGQACVRGLLTANVDGRTVFQVSVLGDCDRTAPGDTGGRPPTAQGPGQHKPPPAPRPTGHPGPSASCTDRPPAPGK</sequence>
<evidence type="ECO:0000313" key="4">
    <source>
        <dbReference type="Proteomes" id="UP001180531"/>
    </source>
</evidence>
<evidence type="ECO:0000256" key="2">
    <source>
        <dbReference type="SAM" id="Phobius"/>
    </source>
</evidence>
<evidence type="ECO:0000313" key="3">
    <source>
        <dbReference type="EMBL" id="MDT0451587.1"/>
    </source>
</evidence>
<accession>A0ABU2SRG1</accession>
<keyword evidence="2" id="KW-0812">Transmembrane</keyword>
<feature type="region of interest" description="Disordered" evidence="1">
    <location>
        <begin position="146"/>
        <end position="195"/>
    </location>
</feature>
<keyword evidence="2" id="KW-0472">Membrane</keyword>
<evidence type="ECO:0008006" key="5">
    <source>
        <dbReference type="Google" id="ProtNLM"/>
    </source>
</evidence>
<reference evidence="3" key="1">
    <citation type="submission" date="2024-05" db="EMBL/GenBank/DDBJ databases">
        <title>30 novel species of actinomycetes from the DSMZ collection.</title>
        <authorList>
            <person name="Nouioui I."/>
        </authorList>
    </citation>
    <scope>NUCLEOTIDE SEQUENCE</scope>
    <source>
        <strain evidence="3">DSM 40473</strain>
    </source>
</reference>
<dbReference type="RefSeq" id="WP_311613077.1">
    <property type="nucleotide sequence ID" value="NZ_JAVRFI010000014.1"/>
</dbReference>